<name>A0A7R9CZW9_TIMCR</name>
<accession>A0A7R9CZW9</accession>
<reference evidence="2" key="1">
    <citation type="submission" date="2020-11" db="EMBL/GenBank/DDBJ databases">
        <authorList>
            <person name="Tran Van P."/>
        </authorList>
    </citation>
    <scope>NUCLEOTIDE SEQUENCE</scope>
</reference>
<feature type="region of interest" description="Disordered" evidence="1">
    <location>
        <begin position="254"/>
        <end position="328"/>
    </location>
</feature>
<dbReference type="AlphaFoldDB" id="A0A7R9CZW9"/>
<dbReference type="EMBL" id="OC319487">
    <property type="protein sequence ID" value="CAD7405569.1"/>
    <property type="molecule type" value="Genomic_DNA"/>
</dbReference>
<proteinExistence type="predicted"/>
<sequence length="328" mass="36586">MVLIFIHRSGRWDVTDVYGHPYPPPNPTEIRTSISPSSAVKLNTTSVLANYATEAGPRTINLDTFRRRTFFVNTMSSLKDSSTSTLMMSNISISEHVNEVTTLDYYNSLLEEVNPHSCRGMARNHSRKTSPSLPDRDSNFNLVLDSLAQNETHVLANYTTEFDLIKLAADLDSDMSLLVTNKPDEMILIMYVFTLDNIENDLSDFADVTGTTISNLRRIRNTSLMKTQFSLQLEDMPDLRKCLNLDKLDRSIEGEGVESPVGRAEQQQVGDCEEGGGTNAQLRIDFSGHQPSASQPLVKVFREDRVGTPAAQPWADTPMTAPRKVNVP</sequence>
<evidence type="ECO:0000313" key="2">
    <source>
        <dbReference type="EMBL" id="CAD7405569.1"/>
    </source>
</evidence>
<gene>
    <name evidence="2" type="ORF">TCEB3V08_LOCUS8041</name>
</gene>
<protein>
    <submittedName>
        <fullName evidence="2">Uncharacterized protein</fullName>
    </submittedName>
</protein>
<organism evidence="2">
    <name type="scientific">Timema cristinae</name>
    <name type="common">Walking stick</name>
    <dbReference type="NCBI Taxonomy" id="61476"/>
    <lineage>
        <taxon>Eukaryota</taxon>
        <taxon>Metazoa</taxon>
        <taxon>Ecdysozoa</taxon>
        <taxon>Arthropoda</taxon>
        <taxon>Hexapoda</taxon>
        <taxon>Insecta</taxon>
        <taxon>Pterygota</taxon>
        <taxon>Neoptera</taxon>
        <taxon>Polyneoptera</taxon>
        <taxon>Phasmatodea</taxon>
        <taxon>Timematodea</taxon>
        <taxon>Timematoidea</taxon>
        <taxon>Timematidae</taxon>
        <taxon>Timema</taxon>
    </lineage>
</organism>
<evidence type="ECO:0000256" key="1">
    <source>
        <dbReference type="SAM" id="MobiDB-lite"/>
    </source>
</evidence>